<keyword evidence="9" id="KW-1185">Reference proteome</keyword>
<dbReference type="GO" id="GO:0005886">
    <property type="term" value="C:plasma membrane"/>
    <property type="evidence" value="ECO:0007669"/>
    <property type="project" value="UniProtKB-SubCell"/>
</dbReference>
<feature type="transmembrane region" description="Helical" evidence="6">
    <location>
        <begin position="313"/>
        <end position="330"/>
    </location>
</feature>
<feature type="transmembrane region" description="Helical" evidence="6">
    <location>
        <begin position="167"/>
        <end position="186"/>
    </location>
</feature>
<gene>
    <name evidence="8" type="ORF">SY83_05015</name>
</gene>
<feature type="transmembrane region" description="Helical" evidence="6">
    <location>
        <begin position="244"/>
        <end position="263"/>
    </location>
</feature>
<keyword evidence="3 6" id="KW-0812">Transmembrane</keyword>
<organism evidence="8 9">
    <name type="scientific">Paenibacillus swuensis</name>
    <dbReference type="NCBI Taxonomy" id="1178515"/>
    <lineage>
        <taxon>Bacteria</taxon>
        <taxon>Bacillati</taxon>
        <taxon>Bacillota</taxon>
        <taxon>Bacilli</taxon>
        <taxon>Bacillales</taxon>
        <taxon>Paenibacillaceae</taxon>
        <taxon>Paenibacillus</taxon>
    </lineage>
</organism>
<feature type="transmembrane region" description="Helical" evidence="6">
    <location>
        <begin position="12"/>
        <end position="34"/>
    </location>
</feature>
<evidence type="ECO:0000256" key="1">
    <source>
        <dbReference type="ARBA" id="ARBA00004651"/>
    </source>
</evidence>
<comment type="subcellular location">
    <subcellularLocation>
        <location evidence="1">Cell membrane</location>
        <topology evidence="1">Multi-pass membrane protein</topology>
    </subcellularLocation>
</comment>
<dbReference type="PATRIC" id="fig|1178515.4.peg.1016"/>
<dbReference type="SUPFAM" id="SSF103473">
    <property type="entry name" value="MFS general substrate transporter"/>
    <property type="match status" value="1"/>
</dbReference>
<dbReference type="CDD" id="cd06174">
    <property type="entry name" value="MFS"/>
    <property type="match status" value="1"/>
</dbReference>
<keyword evidence="4 6" id="KW-1133">Transmembrane helix</keyword>
<feature type="domain" description="Major facilitator superfamily (MFS) profile" evidence="7">
    <location>
        <begin position="1"/>
        <end position="425"/>
    </location>
</feature>
<dbReference type="Proteomes" id="UP000076927">
    <property type="component" value="Chromosome"/>
</dbReference>
<dbReference type="InterPro" id="IPR011701">
    <property type="entry name" value="MFS"/>
</dbReference>
<dbReference type="PANTHER" id="PTHR23520">
    <property type="entry name" value="TRANSPORTER, PUTATIVE (AFU_ORTHOLOGUE AFUA_3G04000)-RELATED"/>
    <property type="match status" value="1"/>
</dbReference>
<protein>
    <recommendedName>
        <fullName evidence="7">Major facilitator superfamily (MFS) profile domain-containing protein</fullName>
    </recommendedName>
</protein>
<dbReference type="InterPro" id="IPR020846">
    <property type="entry name" value="MFS_dom"/>
</dbReference>
<keyword evidence="5 6" id="KW-0472">Membrane</keyword>
<evidence type="ECO:0000259" key="7">
    <source>
        <dbReference type="PROSITE" id="PS50850"/>
    </source>
</evidence>
<dbReference type="InterPro" id="IPR036259">
    <property type="entry name" value="MFS_trans_sf"/>
</dbReference>
<evidence type="ECO:0000256" key="3">
    <source>
        <dbReference type="ARBA" id="ARBA00022692"/>
    </source>
</evidence>
<feature type="transmembrane region" description="Helical" evidence="6">
    <location>
        <begin position="283"/>
        <end position="301"/>
    </location>
</feature>
<evidence type="ECO:0000256" key="2">
    <source>
        <dbReference type="ARBA" id="ARBA00022448"/>
    </source>
</evidence>
<name>A0A172TP35_9BACL</name>
<feature type="transmembrane region" description="Helical" evidence="6">
    <location>
        <begin position="77"/>
        <end position="96"/>
    </location>
</feature>
<evidence type="ECO:0000256" key="6">
    <source>
        <dbReference type="SAM" id="Phobius"/>
    </source>
</evidence>
<feature type="transmembrane region" description="Helical" evidence="6">
    <location>
        <begin position="102"/>
        <end position="120"/>
    </location>
</feature>
<keyword evidence="2" id="KW-0813">Transport</keyword>
<evidence type="ECO:0000313" key="9">
    <source>
        <dbReference type="Proteomes" id="UP000076927"/>
    </source>
</evidence>
<evidence type="ECO:0000256" key="5">
    <source>
        <dbReference type="ARBA" id="ARBA00023136"/>
    </source>
</evidence>
<dbReference type="PANTHER" id="PTHR23520:SF5">
    <property type="entry name" value="TRANSPORTER, PUTATIVE (AFU_ORTHOLOGUE AFUA_3G04000)-RELATED"/>
    <property type="match status" value="1"/>
</dbReference>
<dbReference type="KEGG" id="pswu:SY83_05015"/>
<dbReference type="Gene3D" id="1.20.1250.20">
    <property type="entry name" value="MFS general substrate transporter like domains"/>
    <property type="match status" value="1"/>
</dbReference>
<feature type="transmembrane region" description="Helical" evidence="6">
    <location>
        <begin position="132"/>
        <end position="155"/>
    </location>
</feature>
<sequence>MGGLSPGVRIFVMTECLFGVGIGLFSLVLNLHLLDLGYDEGFIGRLTSIGSLAMGLLSLPAGLAVRVVGRKGMLASGMLCVALGMAGFGAVTAPWAMYVSQLLWSVGMTAIVVSEIQLVFQYCRDKQEERRAYAVLFAAFTLFTGAGTLLGGLLPRWLQGGVTPYEPVFYAAAGSLALGGVLRALLLPSVTSASEREQTAAAAVSPEQAAAEGAAVHAAAALEQAKSGAAAERRQAKSGAGSRISMLASLSAMIFLSGLALGFLNNYLNIILKYRLDWPDSSISIVLSIAGVFLFAGSLLAPMLLERVGTHQAFGLLFIGNAAVVLLLAWALPPMLFTVLLLLRGGLFIMWNNQLDSELMSAVPEEDRNLYAGLRTIARSGGTAIAAYAAGWILAGSNYTLPFVWSGVTILIGFVFYMVRIRPILDKPKSAAET</sequence>
<reference evidence="8 9" key="1">
    <citation type="submission" date="2015-01" db="EMBL/GenBank/DDBJ databases">
        <title>Paenibacillus swuensis/DY6/whole genome sequencing.</title>
        <authorList>
            <person name="Kim M.K."/>
            <person name="Srinivasan S."/>
            <person name="Lee J.-J."/>
        </authorList>
    </citation>
    <scope>NUCLEOTIDE SEQUENCE [LARGE SCALE GENOMIC DNA]</scope>
    <source>
        <strain evidence="8 9">DY6</strain>
    </source>
</reference>
<dbReference type="GO" id="GO:0022857">
    <property type="term" value="F:transmembrane transporter activity"/>
    <property type="evidence" value="ECO:0007669"/>
    <property type="project" value="InterPro"/>
</dbReference>
<feature type="transmembrane region" description="Helical" evidence="6">
    <location>
        <begin position="401"/>
        <end position="419"/>
    </location>
</feature>
<dbReference type="EMBL" id="CP011388">
    <property type="protein sequence ID" value="ANE48736.1"/>
    <property type="molecule type" value="Genomic_DNA"/>
</dbReference>
<evidence type="ECO:0000313" key="8">
    <source>
        <dbReference type="EMBL" id="ANE48736.1"/>
    </source>
</evidence>
<evidence type="ECO:0000256" key="4">
    <source>
        <dbReference type="ARBA" id="ARBA00022989"/>
    </source>
</evidence>
<dbReference type="PROSITE" id="PS50850">
    <property type="entry name" value="MFS"/>
    <property type="match status" value="1"/>
</dbReference>
<dbReference type="AlphaFoldDB" id="A0A172TP35"/>
<dbReference type="Pfam" id="PF07690">
    <property type="entry name" value="MFS_1"/>
    <property type="match status" value="1"/>
</dbReference>
<feature type="transmembrane region" description="Helical" evidence="6">
    <location>
        <begin position="46"/>
        <end position="65"/>
    </location>
</feature>
<accession>A0A172TP35</accession>
<proteinExistence type="predicted"/>